<protein>
    <submittedName>
        <fullName evidence="1">Uncharacterized protein</fullName>
    </submittedName>
</protein>
<reference evidence="1 2" key="1">
    <citation type="submission" date="2015-01" db="EMBL/GenBank/DDBJ databases">
        <title>Evolution of Trichinella species and genotypes.</title>
        <authorList>
            <person name="Korhonen P.K."/>
            <person name="Edoardo P."/>
            <person name="Giuseppe L.R."/>
            <person name="Gasser R.B."/>
        </authorList>
    </citation>
    <scope>NUCLEOTIDE SEQUENCE [LARGE SCALE GENOMIC DNA]</scope>
    <source>
        <strain evidence="1">ISS2496</strain>
    </source>
</reference>
<evidence type="ECO:0000313" key="1">
    <source>
        <dbReference type="EMBL" id="KRY15639.1"/>
    </source>
</evidence>
<proteinExistence type="predicted"/>
<accession>A0A0V0ZSC5</accession>
<keyword evidence="2" id="KW-1185">Reference proteome</keyword>
<dbReference type="EMBL" id="JYDQ01000092">
    <property type="protein sequence ID" value="KRY15639.1"/>
    <property type="molecule type" value="Genomic_DNA"/>
</dbReference>
<comment type="caution">
    <text evidence="1">The sequence shown here is derived from an EMBL/GenBank/DDBJ whole genome shotgun (WGS) entry which is preliminary data.</text>
</comment>
<name>A0A0V0ZSC5_9BILA</name>
<gene>
    <name evidence="1" type="ORF">T12_3462</name>
</gene>
<dbReference type="Proteomes" id="UP000054783">
    <property type="component" value="Unassembled WGS sequence"/>
</dbReference>
<dbReference type="AlphaFoldDB" id="A0A0V0ZSC5"/>
<organism evidence="1 2">
    <name type="scientific">Trichinella patagoniensis</name>
    <dbReference type="NCBI Taxonomy" id="990121"/>
    <lineage>
        <taxon>Eukaryota</taxon>
        <taxon>Metazoa</taxon>
        <taxon>Ecdysozoa</taxon>
        <taxon>Nematoda</taxon>
        <taxon>Enoplea</taxon>
        <taxon>Dorylaimia</taxon>
        <taxon>Trichinellida</taxon>
        <taxon>Trichinellidae</taxon>
        <taxon>Trichinella</taxon>
    </lineage>
</organism>
<sequence>MNFENCENLKKFVTPDVTISSCRSSLRGTSLVYNIAYRIQTKLRIPLSLENFNFRFTFFSRYACSTDQSTKQCISEQHKLTHLITLATTQTKAILNSSATHFPQNPSPFCDSLFSDRLPAIDRLFYTETFPFFATSASE</sequence>
<evidence type="ECO:0000313" key="2">
    <source>
        <dbReference type="Proteomes" id="UP000054783"/>
    </source>
</evidence>